<dbReference type="EnsemblPlants" id="EMT10685">
    <property type="protein sequence ID" value="EMT10685"/>
    <property type="gene ID" value="F775_43727"/>
</dbReference>
<reference evidence="1" key="1">
    <citation type="submission" date="2015-06" db="UniProtKB">
        <authorList>
            <consortium name="EnsemblPlants"/>
        </authorList>
    </citation>
    <scope>IDENTIFICATION</scope>
</reference>
<accession>M8BAK2</accession>
<dbReference type="AlphaFoldDB" id="M8BAK2"/>
<evidence type="ECO:0000313" key="1">
    <source>
        <dbReference type="EnsemblPlants" id="EMT10685"/>
    </source>
</evidence>
<protein>
    <submittedName>
        <fullName evidence="1">Uncharacterized protein</fullName>
    </submittedName>
</protein>
<name>M8BAK2_AEGTA</name>
<sequence length="60" mass="6546">MAKLQPAFAEASTMASGEFHEAALIRARLRPHEVAQRLASALLRNVCKLLTALLLGEVFL</sequence>
<proteinExistence type="predicted"/>
<organism evidence="1">
    <name type="scientific">Aegilops tauschii</name>
    <name type="common">Tausch's goatgrass</name>
    <name type="synonym">Aegilops squarrosa</name>
    <dbReference type="NCBI Taxonomy" id="37682"/>
    <lineage>
        <taxon>Eukaryota</taxon>
        <taxon>Viridiplantae</taxon>
        <taxon>Streptophyta</taxon>
        <taxon>Embryophyta</taxon>
        <taxon>Tracheophyta</taxon>
        <taxon>Spermatophyta</taxon>
        <taxon>Magnoliopsida</taxon>
        <taxon>Liliopsida</taxon>
        <taxon>Poales</taxon>
        <taxon>Poaceae</taxon>
        <taxon>BOP clade</taxon>
        <taxon>Pooideae</taxon>
        <taxon>Triticodae</taxon>
        <taxon>Triticeae</taxon>
        <taxon>Triticinae</taxon>
        <taxon>Aegilops</taxon>
    </lineage>
</organism>